<proteinExistence type="predicted"/>
<dbReference type="InterPro" id="IPR050199">
    <property type="entry name" value="IgHV"/>
</dbReference>
<dbReference type="GO" id="GO:0002250">
    <property type="term" value="P:adaptive immune response"/>
    <property type="evidence" value="ECO:0007669"/>
    <property type="project" value="UniProtKB-KW"/>
</dbReference>
<dbReference type="OMA" id="WINTHTV"/>
<evidence type="ECO:0000256" key="2">
    <source>
        <dbReference type="ARBA" id="ARBA00023130"/>
    </source>
</evidence>
<dbReference type="Gene3D" id="2.60.40.10">
    <property type="entry name" value="Immunoglobulins"/>
    <property type="match status" value="1"/>
</dbReference>
<dbReference type="SUPFAM" id="SSF48726">
    <property type="entry name" value="Immunoglobulin"/>
    <property type="match status" value="1"/>
</dbReference>
<protein>
    <recommendedName>
        <fullName evidence="4">Ig-like domain-containing protein</fullName>
    </recommendedName>
</protein>
<evidence type="ECO:0000259" key="4">
    <source>
        <dbReference type="PROSITE" id="PS50835"/>
    </source>
</evidence>
<dbReference type="Proteomes" id="UP000694380">
    <property type="component" value="Unplaced"/>
</dbReference>
<name>A0A8C3PC86_CHRPI</name>
<dbReference type="Ensembl" id="ENSCPBT00000037584.1">
    <property type="protein sequence ID" value="ENSCPBP00000031941.1"/>
    <property type="gene ID" value="ENSCPBG00000022436.1"/>
</dbReference>
<dbReference type="SMART" id="SM00406">
    <property type="entry name" value="IGv"/>
    <property type="match status" value="1"/>
</dbReference>
<dbReference type="SMART" id="SM00409">
    <property type="entry name" value="IG"/>
    <property type="match status" value="1"/>
</dbReference>
<evidence type="ECO:0000313" key="6">
    <source>
        <dbReference type="Proteomes" id="UP000694380"/>
    </source>
</evidence>
<keyword evidence="3" id="KW-1280">Immunoglobulin</keyword>
<evidence type="ECO:0000313" key="5">
    <source>
        <dbReference type="Ensembl" id="ENSCPBP00000031941.1"/>
    </source>
</evidence>
<keyword evidence="6" id="KW-1185">Reference proteome</keyword>
<dbReference type="GO" id="GO:0005886">
    <property type="term" value="C:plasma membrane"/>
    <property type="evidence" value="ECO:0007669"/>
    <property type="project" value="UniProtKB-ARBA"/>
</dbReference>
<sequence length="122" mass="13225">IQLVQSGAEVKKLGESVKMSCKGSGYTFTSYAISWVRQAPGKGLVYIGWTNTNTGEPTYADSFKGKVTMTLDTSLSTAFLQVNSLKAEDTAVYYCARGTVSPETSALFIFIFWGVGGEYSIF</sequence>
<evidence type="ECO:0000256" key="1">
    <source>
        <dbReference type="ARBA" id="ARBA00022859"/>
    </source>
</evidence>
<dbReference type="Pfam" id="PF07686">
    <property type="entry name" value="V-set"/>
    <property type="match status" value="1"/>
</dbReference>
<dbReference type="FunFam" id="2.60.40.10:FF:000556">
    <property type="entry name" value="Immunoglobulin heavy variable 7-81 (non-functional)"/>
    <property type="match status" value="1"/>
</dbReference>
<dbReference type="GO" id="GO:0019814">
    <property type="term" value="C:immunoglobulin complex"/>
    <property type="evidence" value="ECO:0007669"/>
    <property type="project" value="UniProtKB-KW"/>
</dbReference>
<reference evidence="5" key="2">
    <citation type="submission" date="2025-09" db="UniProtKB">
        <authorList>
            <consortium name="Ensembl"/>
        </authorList>
    </citation>
    <scope>IDENTIFICATION</scope>
</reference>
<dbReference type="PANTHER" id="PTHR23266">
    <property type="entry name" value="IMMUNOGLOBULIN HEAVY CHAIN"/>
    <property type="match status" value="1"/>
</dbReference>
<dbReference type="GO" id="GO:0005576">
    <property type="term" value="C:extracellular region"/>
    <property type="evidence" value="ECO:0007669"/>
    <property type="project" value="UniProtKB-ARBA"/>
</dbReference>
<dbReference type="GeneTree" id="ENSGT00940000161255"/>
<dbReference type="InterPro" id="IPR013106">
    <property type="entry name" value="Ig_V-set"/>
</dbReference>
<evidence type="ECO:0000256" key="3">
    <source>
        <dbReference type="ARBA" id="ARBA00043265"/>
    </source>
</evidence>
<accession>A0A8C3PC86</accession>
<dbReference type="InterPro" id="IPR036179">
    <property type="entry name" value="Ig-like_dom_sf"/>
</dbReference>
<reference evidence="5" key="1">
    <citation type="submission" date="2025-08" db="UniProtKB">
        <authorList>
            <consortium name="Ensembl"/>
        </authorList>
    </citation>
    <scope>IDENTIFICATION</scope>
</reference>
<dbReference type="InterPro" id="IPR007110">
    <property type="entry name" value="Ig-like_dom"/>
</dbReference>
<keyword evidence="2" id="KW-1064">Adaptive immunity</keyword>
<keyword evidence="1" id="KW-0391">Immunity</keyword>
<dbReference type="InterPro" id="IPR003599">
    <property type="entry name" value="Ig_sub"/>
</dbReference>
<feature type="domain" description="Ig-like" evidence="4">
    <location>
        <begin position="14"/>
        <end position="95"/>
    </location>
</feature>
<dbReference type="AlphaFoldDB" id="A0A8C3PC86"/>
<dbReference type="InterPro" id="IPR013783">
    <property type="entry name" value="Ig-like_fold"/>
</dbReference>
<organism evidence="5 6">
    <name type="scientific">Chrysemys picta bellii</name>
    <name type="common">Western painted turtle</name>
    <name type="synonym">Emys bellii</name>
    <dbReference type="NCBI Taxonomy" id="8478"/>
    <lineage>
        <taxon>Eukaryota</taxon>
        <taxon>Metazoa</taxon>
        <taxon>Chordata</taxon>
        <taxon>Craniata</taxon>
        <taxon>Vertebrata</taxon>
        <taxon>Euteleostomi</taxon>
        <taxon>Archelosauria</taxon>
        <taxon>Testudinata</taxon>
        <taxon>Testudines</taxon>
        <taxon>Cryptodira</taxon>
        <taxon>Durocryptodira</taxon>
        <taxon>Testudinoidea</taxon>
        <taxon>Emydidae</taxon>
        <taxon>Chrysemys</taxon>
    </lineage>
</organism>
<dbReference type="PROSITE" id="PS50835">
    <property type="entry name" value="IG_LIKE"/>
    <property type="match status" value="1"/>
</dbReference>